<feature type="compositionally biased region" description="Basic and acidic residues" evidence="1">
    <location>
        <begin position="38"/>
        <end position="59"/>
    </location>
</feature>
<reference evidence="2" key="2">
    <citation type="journal article" date="2023" name="Plants (Basel)">
        <title>Annotation of the Turnera subulata (Passifloraceae) Draft Genome Reveals the S-Locus Evolved after the Divergence of Turneroideae from Passifloroideae in a Stepwise Manner.</title>
        <authorList>
            <person name="Henning P.M."/>
            <person name="Roalson E.H."/>
            <person name="Mir W."/>
            <person name="McCubbin A.G."/>
            <person name="Shore J.S."/>
        </authorList>
    </citation>
    <scope>NUCLEOTIDE SEQUENCE</scope>
    <source>
        <strain evidence="2">F60SS</strain>
    </source>
</reference>
<keyword evidence="3" id="KW-1185">Reference proteome</keyword>
<gene>
    <name evidence="2" type="ORF">Tsubulata_045655</name>
</gene>
<evidence type="ECO:0000313" key="3">
    <source>
        <dbReference type="Proteomes" id="UP001141552"/>
    </source>
</evidence>
<dbReference type="Proteomes" id="UP001141552">
    <property type="component" value="Unassembled WGS sequence"/>
</dbReference>
<reference evidence="2" key="1">
    <citation type="submission" date="2022-02" db="EMBL/GenBank/DDBJ databases">
        <authorList>
            <person name="Henning P.M."/>
            <person name="McCubbin A.G."/>
            <person name="Shore J.S."/>
        </authorList>
    </citation>
    <scope>NUCLEOTIDE SEQUENCE</scope>
    <source>
        <strain evidence="2">F60SS</strain>
        <tissue evidence="2">Leaves</tissue>
    </source>
</reference>
<comment type="caution">
    <text evidence="2">The sequence shown here is derived from an EMBL/GenBank/DDBJ whole genome shotgun (WGS) entry which is preliminary data.</text>
</comment>
<sequence>MCHAYVPARPTTLACPGKGSILTVVDAVESQTATDITDPSRERKMIGKRERESESIKKGKKEKGAQRVVIICCPLVKKTMGSILLHGLLFL</sequence>
<dbReference type="AlphaFoldDB" id="A0A9Q0JPR9"/>
<organism evidence="2 3">
    <name type="scientific">Turnera subulata</name>
    <dbReference type="NCBI Taxonomy" id="218843"/>
    <lineage>
        <taxon>Eukaryota</taxon>
        <taxon>Viridiplantae</taxon>
        <taxon>Streptophyta</taxon>
        <taxon>Embryophyta</taxon>
        <taxon>Tracheophyta</taxon>
        <taxon>Spermatophyta</taxon>
        <taxon>Magnoliopsida</taxon>
        <taxon>eudicotyledons</taxon>
        <taxon>Gunneridae</taxon>
        <taxon>Pentapetalae</taxon>
        <taxon>rosids</taxon>
        <taxon>fabids</taxon>
        <taxon>Malpighiales</taxon>
        <taxon>Passifloraceae</taxon>
        <taxon>Turnera</taxon>
    </lineage>
</organism>
<evidence type="ECO:0000313" key="2">
    <source>
        <dbReference type="EMBL" id="KAJ4848627.1"/>
    </source>
</evidence>
<accession>A0A9Q0JPR9</accession>
<proteinExistence type="predicted"/>
<feature type="region of interest" description="Disordered" evidence="1">
    <location>
        <begin position="33"/>
        <end position="59"/>
    </location>
</feature>
<protein>
    <submittedName>
        <fullName evidence="2">Uncharacterized protein</fullName>
    </submittedName>
</protein>
<dbReference type="EMBL" id="JAKUCV010000856">
    <property type="protein sequence ID" value="KAJ4848627.1"/>
    <property type="molecule type" value="Genomic_DNA"/>
</dbReference>
<name>A0A9Q0JPR9_9ROSI</name>
<evidence type="ECO:0000256" key="1">
    <source>
        <dbReference type="SAM" id="MobiDB-lite"/>
    </source>
</evidence>